<dbReference type="PANTHER" id="PTHR34858">
    <property type="entry name" value="CYSO-CYSTEINE PEPTIDASE"/>
    <property type="match status" value="1"/>
</dbReference>
<dbReference type="SUPFAM" id="SSF54001">
    <property type="entry name" value="Cysteine proteinases"/>
    <property type="match status" value="1"/>
</dbReference>
<dbReference type="PANTHER" id="PTHR34858:SF1">
    <property type="entry name" value="CYSO-CYSTEINE PEPTIDASE"/>
    <property type="match status" value="1"/>
</dbReference>
<protein>
    <submittedName>
        <fullName evidence="9">Peptidase P60</fullName>
    </submittedName>
</protein>
<reference evidence="9 10" key="1">
    <citation type="journal article" date="2019" name="bioRxiv">
        <title>Bacteria contribute to plant secondary compound degradation in a generalist herbivore system.</title>
        <authorList>
            <person name="Francoeur C.B."/>
            <person name="Khadempour L."/>
            <person name="Moreira-Soto R.D."/>
            <person name="Gotting K."/>
            <person name="Book A.J."/>
            <person name="Pinto-Tomas A.A."/>
            <person name="Keefover-Ring K."/>
            <person name="Currie C.R."/>
        </authorList>
    </citation>
    <scope>NUCLEOTIDE SEQUENCE [LARGE SCALE GENOMIC DNA]</scope>
    <source>
        <strain evidence="9">Acro-835</strain>
    </source>
</reference>
<evidence type="ECO:0000313" key="9">
    <source>
        <dbReference type="EMBL" id="NIF20572.1"/>
    </source>
</evidence>
<keyword evidence="5" id="KW-0788">Thiol protease</keyword>
<evidence type="ECO:0000256" key="7">
    <source>
        <dbReference type="ARBA" id="ARBA00023049"/>
    </source>
</evidence>
<dbReference type="Pfam" id="PF00877">
    <property type="entry name" value="NLPC_P60"/>
    <property type="match status" value="1"/>
</dbReference>
<feature type="domain" description="NlpC/P60" evidence="8">
    <location>
        <begin position="71"/>
        <end position="234"/>
    </location>
</feature>
<accession>A0ABX0R587</accession>
<dbReference type="InterPro" id="IPR038765">
    <property type="entry name" value="Papain-like_cys_pep_sf"/>
</dbReference>
<organism evidence="9 10">
    <name type="scientific">Candidatus Pantoea multigeneris</name>
    <dbReference type="NCBI Taxonomy" id="2608357"/>
    <lineage>
        <taxon>Bacteria</taxon>
        <taxon>Pseudomonadati</taxon>
        <taxon>Pseudomonadota</taxon>
        <taxon>Gammaproteobacteria</taxon>
        <taxon>Enterobacterales</taxon>
        <taxon>Erwiniaceae</taxon>
        <taxon>Pantoea</taxon>
    </lineage>
</organism>
<keyword evidence="10" id="KW-1185">Reference proteome</keyword>
<dbReference type="InterPro" id="IPR000064">
    <property type="entry name" value="NLP_P60_dom"/>
</dbReference>
<dbReference type="Proteomes" id="UP001515683">
    <property type="component" value="Unassembled WGS sequence"/>
</dbReference>
<evidence type="ECO:0000256" key="4">
    <source>
        <dbReference type="ARBA" id="ARBA00022801"/>
    </source>
</evidence>
<comment type="similarity">
    <text evidence="1">Belongs to the peptidase C40 family.</text>
</comment>
<comment type="caution">
    <text evidence="9">The sequence shown here is derived from an EMBL/GenBank/DDBJ whole genome shotgun (WGS) entry which is preliminary data.</text>
</comment>
<name>A0ABX0R587_9GAMM</name>
<dbReference type="Gene3D" id="3.90.1720.10">
    <property type="entry name" value="endopeptidase domain like (from Nostoc punctiforme)"/>
    <property type="match status" value="1"/>
</dbReference>
<dbReference type="CDD" id="cd08073">
    <property type="entry name" value="MPN_NLPC_P60"/>
    <property type="match status" value="1"/>
</dbReference>
<keyword evidence="7" id="KW-0482">Metalloprotease</keyword>
<evidence type="ECO:0000256" key="2">
    <source>
        <dbReference type="ARBA" id="ARBA00022670"/>
    </source>
</evidence>
<dbReference type="PROSITE" id="PS51935">
    <property type="entry name" value="NLPC_P60"/>
    <property type="match status" value="1"/>
</dbReference>
<evidence type="ECO:0000256" key="6">
    <source>
        <dbReference type="ARBA" id="ARBA00022833"/>
    </source>
</evidence>
<keyword evidence="3" id="KW-0479">Metal-binding</keyword>
<evidence type="ECO:0000256" key="5">
    <source>
        <dbReference type="ARBA" id="ARBA00022807"/>
    </source>
</evidence>
<gene>
    <name evidence="9" type="ORF">F3J40_02925</name>
</gene>
<dbReference type="InterPro" id="IPR051929">
    <property type="entry name" value="VirAsm_ModProt"/>
</dbReference>
<evidence type="ECO:0000313" key="10">
    <source>
        <dbReference type="Proteomes" id="UP001515683"/>
    </source>
</evidence>
<dbReference type="Pfam" id="PF14464">
    <property type="entry name" value="Prok-JAB"/>
    <property type="match status" value="1"/>
</dbReference>
<dbReference type="EMBL" id="VWXF01000001">
    <property type="protein sequence ID" value="NIF20572.1"/>
    <property type="molecule type" value="Genomic_DNA"/>
</dbReference>
<dbReference type="Gene3D" id="3.40.140.10">
    <property type="entry name" value="Cytidine Deaminase, domain 2"/>
    <property type="match status" value="1"/>
</dbReference>
<keyword evidence="2" id="KW-0645">Protease</keyword>
<proteinExistence type="inferred from homology"/>
<dbReference type="RefSeq" id="WP_167012522.1">
    <property type="nucleotide sequence ID" value="NZ_VWXF01000001.1"/>
</dbReference>
<keyword evidence="6" id="KW-0862">Zinc</keyword>
<keyword evidence="4" id="KW-0378">Hydrolase</keyword>
<dbReference type="InterPro" id="IPR028090">
    <property type="entry name" value="JAB_dom_prok"/>
</dbReference>
<dbReference type="SUPFAM" id="SSF102712">
    <property type="entry name" value="JAB1/MPN domain"/>
    <property type="match status" value="1"/>
</dbReference>
<evidence type="ECO:0000256" key="3">
    <source>
        <dbReference type="ARBA" id="ARBA00022723"/>
    </source>
</evidence>
<evidence type="ECO:0000259" key="8">
    <source>
        <dbReference type="PROSITE" id="PS51935"/>
    </source>
</evidence>
<evidence type="ECO:0000256" key="1">
    <source>
        <dbReference type="ARBA" id="ARBA00007074"/>
    </source>
</evidence>
<sequence length="239" mass="27318">MRKKVLEAIQQHVAAAYPNEACGVIVQNGRAQQYIPCRNTAEVPTENFTLAPEDFTAAEALGEVLMIIHSHPDVVQLIPSEMDRIQCDWSGVEWGIMSWPDGDFCTLSPRVDRDYTGRPWVIGYADCWSLIKEYYSREFSLALGDYSVPLEWWIDGKEALYDDNWEKEGFAEISTSDLRHGDIIMMRLQSSVTNHAAVYLGENIILHHLSGQLSTRIPYGSYHRDRTVRIVRHKELMNA</sequence>